<organism evidence="2 3">
    <name type="scientific">Promicromonospora vindobonensis</name>
    <dbReference type="NCBI Taxonomy" id="195748"/>
    <lineage>
        <taxon>Bacteria</taxon>
        <taxon>Bacillati</taxon>
        <taxon>Actinomycetota</taxon>
        <taxon>Actinomycetes</taxon>
        <taxon>Micrococcales</taxon>
        <taxon>Promicromonosporaceae</taxon>
        <taxon>Promicromonospora</taxon>
    </lineage>
</organism>
<keyword evidence="3" id="KW-1185">Reference proteome</keyword>
<feature type="transmembrane region" description="Helical" evidence="1">
    <location>
        <begin position="98"/>
        <end position="122"/>
    </location>
</feature>
<dbReference type="RefSeq" id="WP_377179901.1">
    <property type="nucleotide sequence ID" value="NZ_JBHUOG010000001.1"/>
</dbReference>
<name>A0ABW5VQR4_9MICO</name>
<reference evidence="3" key="1">
    <citation type="journal article" date="2019" name="Int. J. Syst. Evol. Microbiol.">
        <title>The Global Catalogue of Microorganisms (GCM) 10K type strain sequencing project: providing services to taxonomists for standard genome sequencing and annotation.</title>
        <authorList>
            <consortium name="The Broad Institute Genomics Platform"/>
            <consortium name="The Broad Institute Genome Sequencing Center for Infectious Disease"/>
            <person name="Wu L."/>
            <person name="Ma J."/>
        </authorList>
    </citation>
    <scope>NUCLEOTIDE SEQUENCE [LARGE SCALE GENOMIC DNA]</scope>
    <source>
        <strain evidence="3">CCM 7044</strain>
    </source>
</reference>
<sequence length="124" mass="12847">MGETDADDRETRATLHAVGLALGLVAAAVIAALTLVNIWTLAYPPAEETVCALVYPAPPGCAPHARFTPAFVSAVVVSLAYSAVTFLLLTVGRRRAMVAVWGLGGLLILCVLAGQFVTWGGVRG</sequence>
<keyword evidence="1" id="KW-0812">Transmembrane</keyword>
<accession>A0ABW5VQR4</accession>
<evidence type="ECO:0000313" key="2">
    <source>
        <dbReference type="EMBL" id="MFD2792356.1"/>
    </source>
</evidence>
<feature type="transmembrane region" description="Helical" evidence="1">
    <location>
        <begin position="17"/>
        <end position="39"/>
    </location>
</feature>
<feature type="transmembrane region" description="Helical" evidence="1">
    <location>
        <begin position="70"/>
        <end position="91"/>
    </location>
</feature>
<proteinExistence type="predicted"/>
<evidence type="ECO:0000313" key="3">
    <source>
        <dbReference type="Proteomes" id="UP001597479"/>
    </source>
</evidence>
<comment type="caution">
    <text evidence="2">The sequence shown here is derived from an EMBL/GenBank/DDBJ whole genome shotgun (WGS) entry which is preliminary data.</text>
</comment>
<keyword evidence="1" id="KW-1133">Transmembrane helix</keyword>
<evidence type="ECO:0000256" key="1">
    <source>
        <dbReference type="SAM" id="Phobius"/>
    </source>
</evidence>
<protein>
    <recommendedName>
        <fullName evidence="4">Vitamin K epoxide reductase family protein</fullName>
    </recommendedName>
</protein>
<dbReference type="EMBL" id="JBHUOG010000001">
    <property type="protein sequence ID" value="MFD2792356.1"/>
    <property type="molecule type" value="Genomic_DNA"/>
</dbReference>
<evidence type="ECO:0008006" key="4">
    <source>
        <dbReference type="Google" id="ProtNLM"/>
    </source>
</evidence>
<keyword evidence="1" id="KW-0472">Membrane</keyword>
<dbReference type="Proteomes" id="UP001597479">
    <property type="component" value="Unassembled WGS sequence"/>
</dbReference>
<gene>
    <name evidence="2" type="ORF">ACFS27_02210</name>
</gene>